<dbReference type="CDD" id="cd08414">
    <property type="entry name" value="PBP2_LTTR_aromatics_like"/>
    <property type="match status" value="1"/>
</dbReference>
<dbReference type="OrthoDB" id="79118at2"/>
<gene>
    <name evidence="7" type="ordered locus">Sros_8824</name>
</gene>
<dbReference type="PROSITE" id="PS50931">
    <property type="entry name" value="HTH_LYSR"/>
    <property type="match status" value="1"/>
</dbReference>
<comment type="similarity">
    <text evidence="1">Belongs to the LysR transcriptional regulatory family.</text>
</comment>
<dbReference type="GO" id="GO:0003677">
    <property type="term" value="F:DNA binding"/>
    <property type="evidence" value="ECO:0007669"/>
    <property type="project" value="UniProtKB-KW"/>
</dbReference>
<dbReference type="Pfam" id="PF03466">
    <property type="entry name" value="LysR_substrate"/>
    <property type="match status" value="1"/>
</dbReference>
<dbReference type="KEGG" id="sro:Sros_8824"/>
<evidence type="ECO:0000256" key="3">
    <source>
        <dbReference type="ARBA" id="ARBA00023125"/>
    </source>
</evidence>
<dbReference type="InterPro" id="IPR036388">
    <property type="entry name" value="WH-like_DNA-bd_sf"/>
</dbReference>
<dbReference type="GO" id="GO:0003700">
    <property type="term" value="F:DNA-binding transcription factor activity"/>
    <property type="evidence" value="ECO:0007669"/>
    <property type="project" value="InterPro"/>
</dbReference>
<proteinExistence type="inferred from homology"/>
<evidence type="ECO:0000259" key="6">
    <source>
        <dbReference type="PROSITE" id="PS50931"/>
    </source>
</evidence>
<dbReference type="Pfam" id="PF00126">
    <property type="entry name" value="HTH_1"/>
    <property type="match status" value="1"/>
</dbReference>
<dbReference type="STRING" id="479432.Sros_8824"/>
<evidence type="ECO:0000313" key="8">
    <source>
        <dbReference type="Proteomes" id="UP000002029"/>
    </source>
</evidence>
<keyword evidence="2" id="KW-0805">Transcription regulation</keyword>
<evidence type="ECO:0000256" key="5">
    <source>
        <dbReference type="SAM" id="MobiDB-lite"/>
    </source>
</evidence>
<evidence type="ECO:0000256" key="4">
    <source>
        <dbReference type="ARBA" id="ARBA00023163"/>
    </source>
</evidence>
<feature type="region of interest" description="Disordered" evidence="5">
    <location>
        <begin position="296"/>
        <end position="316"/>
    </location>
</feature>
<dbReference type="InterPro" id="IPR005119">
    <property type="entry name" value="LysR_subst-bd"/>
</dbReference>
<dbReference type="SUPFAM" id="SSF53850">
    <property type="entry name" value="Periplasmic binding protein-like II"/>
    <property type="match status" value="1"/>
</dbReference>
<accession>D2B603</accession>
<sequence>MDVDTRLLRYFAVVAEEGNLTRAAERLFVSQPALTKQIKQLENMLSVRLFTRSRAGMALTEPGRILAEQVPALLEGWGRILRETKNAAGRTERVLRIGYLASAANEATQHIIAEFARLRPDWRAEMRQATWSTPAAGLASGDIDVALVRLPFPGQDDLRVEVLFAEPRWVALPTAHPLATREVISFPDLWDEPFVAAPAATGRWRDFWLATDERDGHPVRIGAVVEQPDDWLSAIANGYGIALAPRSAARFYARPGVTYRPVNGVSSSQVGVAWAPADDADPVIGDFVRCCLSSRSPHVGESDHYEDRQERGRGGA</sequence>
<dbReference type="HOGENOM" id="CLU_039613_6_4_11"/>
<organism evidence="7 8">
    <name type="scientific">Streptosporangium roseum (strain ATCC 12428 / DSM 43021 / JCM 3005 / KCTC 9067 / NCIMB 10171 / NRRL 2505 / NI 9100)</name>
    <dbReference type="NCBI Taxonomy" id="479432"/>
    <lineage>
        <taxon>Bacteria</taxon>
        <taxon>Bacillati</taxon>
        <taxon>Actinomycetota</taxon>
        <taxon>Actinomycetes</taxon>
        <taxon>Streptosporangiales</taxon>
        <taxon>Streptosporangiaceae</taxon>
        <taxon>Streptosporangium</taxon>
    </lineage>
</organism>
<dbReference type="EMBL" id="CP001814">
    <property type="protein sequence ID" value="ACZ91457.1"/>
    <property type="molecule type" value="Genomic_DNA"/>
</dbReference>
<evidence type="ECO:0000256" key="1">
    <source>
        <dbReference type="ARBA" id="ARBA00009437"/>
    </source>
</evidence>
<dbReference type="PRINTS" id="PR00039">
    <property type="entry name" value="HTHLYSR"/>
</dbReference>
<evidence type="ECO:0000256" key="2">
    <source>
        <dbReference type="ARBA" id="ARBA00023015"/>
    </source>
</evidence>
<dbReference type="PANTHER" id="PTHR30346">
    <property type="entry name" value="TRANSCRIPTIONAL DUAL REGULATOR HCAR-RELATED"/>
    <property type="match status" value="1"/>
</dbReference>
<dbReference type="FunFam" id="1.10.10.10:FF:000001">
    <property type="entry name" value="LysR family transcriptional regulator"/>
    <property type="match status" value="1"/>
</dbReference>
<keyword evidence="4" id="KW-0804">Transcription</keyword>
<feature type="compositionally biased region" description="Basic and acidic residues" evidence="5">
    <location>
        <begin position="298"/>
        <end position="316"/>
    </location>
</feature>
<dbReference type="Gene3D" id="1.10.10.10">
    <property type="entry name" value="Winged helix-like DNA-binding domain superfamily/Winged helix DNA-binding domain"/>
    <property type="match status" value="1"/>
</dbReference>
<name>D2B603_STRRD</name>
<protein>
    <submittedName>
        <fullName evidence="7">Transcriptional regulator, LysR family</fullName>
    </submittedName>
</protein>
<dbReference type="SUPFAM" id="SSF46785">
    <property type="entry name" value="Winged helix' DNA-binding domain"/>
    <property type="match status" value="1"/>
</dbReference>
<dbReference type="GO" id="GO:0032993">
    <property type="term" value="C:protein-DNA complex"/>
    <property type="evidence" value="ECO:0007669"/>
    <property type="project" value="TreeGrafter"/>
</dbReference>
<dbReference type="InterPro" id="IPR000847">
    <property type="entry name" value="LysR_HTH_N"/>
</dbReference>
<feature type="domain" description="HTH lysR-type" evidence="6">
    <location>
        <begin position="3"/>
        <end position="60"/>
    </location>
</feature>
<dbReference type="Proteomes" id="UP000002029">
    <property type="component" value="Chromosome"/>
</dbReference>
<dbReference type="InterPro" id="IPR036390">
    <property type="entry name" value="WH_DNA-bd_sf"/>
</dbReference>
<keyword evidence="8" id="KW-1185">Reference proteome</keyword>
<dbReference type="eggNOG" id="COG0583">
    <property type="taxonomic scope" value="Bacteria"/>
</dbReference>
<dbReference type="RefSeq" id="WP_012895184.1">
    <property type="nucleotide sequence ID" value="NC_013595.1"/>
</dbReference>
<dbReference type="Gene3D" id="3.40.190.10">
    <property type="entry name" value="Periplasmic binding protein-like II"/>
    <property type="match status" value="2"/>
</dbReference>
<dbReference type="PANTHER" id="PTHR30346:SF0">
    <property type="entry name" value="HCA OPERON TRANSCRIPTIONAL ACTIVATOR HCAR"/>
    <property type="match status" value="1"/>
</dbReference>
<reference evidence="7 8" key="1">
    <citation type="journal article" date="2010" name="Stand. Genomic Sci.">
        <title>Complete genome sequence of Streptosporangium roseum type strain (NI 9100).</title>
        <authorList>
            <person name="Nolan M."/>
            <person name="Sikorski J."/>
            <person name="Jando M."/>
            <person name="Lucas S."/>
            <person name="Lapidus A."/>
            <person name="Glavina Del Rio T."/>
            <person name="Chen F."/>
            <person name="Tice H."/>
            <person name="Pitluck S."/>
            <person name="Cheng J.F."/>
            <person name="Chertkov O."/>
            <person name="Sims D."/>
            <person name="Meincke L."/>
            <person name="Brettin T."/>
            <person name="Han C."/>
            <person name="Detter J.C."/>
            <person name="Bruce D."/>
            <person name="Goodwin L."/>
            <person name="Land M."/>
            <person name="Hauser L."/>
            <person name="Chang Y.J."/>
            <person name="Jeffries C.D."/>
            <person name="Ivanova N."/>
            <person name="Mavromatis K."/>
            <person name="Mikhailova N."/>
            <person name="Chen A."/>
            <person name="Palaniappan K."/>
            <person name="Chain P."/>
            <person name="Rohde M."/>
            <person name="Goker M."/>
            <person name="Bristow J."/>
            <person name="Eisen J.A."/>
            <person name="Markowitz V."/>
            <person name="Hugenholtz P."/>
            <person name="Kyrpides N.C."/>
            <person name="Klenk H.P."/>
        </authorList>
    </citation>
    <scope>NUCLEOTIDE SEQUENCE [LARGE SCALE GENOMIC DNA]</scope>
    <source>
        <strain evidence="8">ATCC 12428 / DSM 43021 / JCM 3005 / NI 9100</strain>
    </source>
</reference>
<evidence type="ECO:0000313" key="7">
    <source>
        <dbReference type="EMBL" id="ACZ91457.1"/>
    </source>
</evidence>
<keyword evidence="3" id="KW-0238">DNA-binding</keyword>
<dbReference type="AlphaFoldDB" id="D2B603"/>